<feature type="transmembrane region" description="Helical" evidence="2">
    <location>
        <begin position="45"/>
        <end position="66"/>
    </location>
</feature>
<dbReference type="AlphaFoldDB" id="A0A417XWR4"/>
<reference evidence="3 4" key="1">
    <citation type="submission" date="2018-09" db="EMBL/GenBank/DDBJ databases">
        <title>Genome sequencing of Nocardioides immobilis CCTCC AB 2017083 for comparison to Nocardioides silvaticus.</title>
        <authorList>
            <person name="Li C."/>
            <person name="Wang G."/>
        </authorList>
    </citation>
    <scope>NUCLEOTIDE SEQUENCE [LARGE SCALE GENOMIC DNA]</scope>
    <source>
        <strain evidence="3 4">CCTCC AB 2017083</strain>
    </source>
</reference>
<feature type="region of interest" description="Disordered" evidence="1">
    <location>
        <begin position="71"/>
        <end position="96"/>
    </location>
</feature>
<organism evidence="3 4">
    <name type="scientific">Nocardioides immobilis</name>
    <dbReference type="NCBI Taxonomy" id="2049295"/>
    <lineage>
        <taxon>Bacteria</taxon>
        <taxon>Bacillati</taxon>
        <taxon>Actinomycetota</taxon>
        <taxon>Actinomycetes</taxon>
        <taxon>Propionibacteriales</taxon>
        <taxon>Nocardioidaceae</taxon>
        <taxon>Nocardioides</taxon>
    </lineage>
</organism>
<evidence type="ECO:0000313" key="4">
    <source>
        <dbReference type="Proteomes" id="UP000283644"/>
    </source>
</evidence>
<accession>A0A417XWR4</accession>
<evidence type="ECO:0000313" key="3">
    <source>
        <dbReference type="EMBL" id="RHW24964.1"/>
    </source>
</evidence>
<gene>
    <name evidence="3" type="ORF">D0Z08_21190</name>
</gene>
<feature type="compositionally biased region" description="Polar residues" evidence="1">
    <location>
        <begin position="80"/>
        <end position="89"/>
    </location>
</feature>
<evidence type="ECO:0000256" key="1">
    <source>
        <dbReference type="SAM" id="MobiDB-lite"/>
    </source>
</evidence>
<keyword evidence="2" id="KW-1133">Transmembrane helix</keyword>
<evidence type="ECO:0000256" key="2">
    <source>
        <dbReference type="SAM" id="Phobius"/>
    </source>
</evidence>
<sequence length="359" mass="38185">MNPITDEQVDQLPLDRSRSDLLTAIVSTPVDAEVRQLADRPRRRTAVLVGVAAASVAAIVALPVWLGKDDPATPPAEGPSSPQIASTGPSAPADGRLYPVARGTLPDGWEYGGVSSRPIVHLGYGREMQYEGDSVGMQFDIEIRDAEDYDAIVTEETTQGGHRAGTIDVDGREARVWALVEKPGAGTGECTTGCVTHWSAITPVENGQYVLIIGAGYGPGTLAEDEWRALVASVDLTDLAGFRAWAPPDVVFGDDIAAATDDAFAGTRLPDGFETPAPRWSDFVSSGTVQMEAAFLAACAWVAEYDDGDPAARSHALEELEAVDQWPLYDELSSIVQGLLDTYAEAVEDGTASRNCPRR</sequence>
<comment type="caution">
    <text evidence="3">The sequence shown here is derived from an EMBL/GenBank/DDBJ whole genome shotgun (WGS) entry which is preliminary data.</text>
</comment>
<name>A0A417XWR4_9ACTN</name>
<dbReference type="EMBL" id="QXGH01000027">
    <property type="protein sequence ID" value="RHW24964.1"/>
    <property type="molecule type" value="Genomic_DNA"/>
</dbReference>
<keyword evidence="2" id="KW-0472">Membrane</keyword>
<keyword evidence="2" id="KW-0812">Transmembrane</keyword>
<keyword evidence="4" id="KW-1185">Reference proteome</keyword>
<protein>
    <submittedName>
        <fullName evidence="3">Uncharacterized protein</fullName>
    </submittedName>
</protein>
<dbReference type="Proteomes" id="UP000283644">
    <property type="component" value="Unassembled WGS sequence"/>
</dbReference>
<proteinExistence type="predicted"/>
<dbReference type="RefSeq" id="WP_118927267.1">
    <property type="nucleotide sequence ID" value="NZ_QXGH01000027.1"/>
</dbReference>